<dbReference type="PROSITE" id="PS00061">
    <property type="entry name" value="ADH_SHORT"/>
    <property type="match status" value="1"/>
</dbReference>
<evidence type="ECO:0000256" key="1">
    <source>
        <dbReference type="ARBA" id="ARBA00006484"/>
    </source>
</evidence>
<reference evidence="4 5" key="1">
    <citation type="journal article" date="2013" name="Antonie Van Leeuwenhoek">
        <title>Dongia rigui sp. nov., isolated from freshwater of a large wetland in Korea.</title>
        <authorList>
            <person name="Baik K.S."/>
            <person name="Hwang Y.M."/>
            <person name="Choi J.S."/>
            <person name="Kwon J."/>
            <person name="Seong C.N."/>
        </authorList>
    </citation>
    <scope>NUCLEOTIDE SEQUENCE [LARGE SCALE GENOMIC DNA]</scope>
    <source>
        <strain evidence="4 5">04SU4-P</strain>
    </source>
</reference>
<dbReference type="PANTHER" id="PTHR44196">
    <property type="entry name" value="DEHYDROGENASE/REDUCTASE SDR FAMILY MEMBER 7B"/>
    <property type="match status" value="1"/>
</dbReference>
<name>A0ABU5DYF8_9PROT</name>
<keyword evidence="2" id="KW-0560">Oxidoreductase</keyword>
<proteinExistence type="inferred from homology"/>
<comment type="caution">
    <text evidence="4">The sequence shown here is derived from an EMBL/GenBank/DDBJ whole genome shotgun (WGS) entry which is preliminary data.</text>
</comment>
<evidence type="ECO:0000313" key="4">
    <source>
        <dbReference type="EMBL" id="MDY0871969.1"/>
    </source>
</evidence>
<comment type="similarity">
    <text evidence="1 3">Belongs to the short-chain dehydrogenases/reductases (SDR) family.</text>
</comment>
<dbReference type="PRINTS" id="PR00080">
    <property type="entry name" value="SDRFAMILY"/>
</dbReference>
<dbReference type="RefSeq" id="WP_320500391.1">
    <property type="nucleotide sequence ID" value="NZ_JAXCLX010000001.1"/>
</dbReference>
<dbReference type="PIRSF" id="PIRSF000126">
    <property type="entry name" value="11-beta-HSD1"/>
    <property type="match status" value="1"/>
</dbReference>
<dbReference type="InterPro" id="IPR020904">
    <property type="entry name" value="Sc_DH/Rdtase_CS"/>
</dbReference>
<dbReference type="EMBL" id="JAXCLX010000001">
    <property type="protein sequence ID" value="MDY0871969.1"/>
    <property type="molecule type" value="Genomic_DNA"/>
</dbReference>
<evidence type="ECO:0000256" key="3">
    <source>
        <dbReference type="RuleBase" id="RU000363"/>
    </source>
</evidence>
<dbReference type="SUPFAM" id="SSF51735">
    <property type="entry name" value="NAD(P)-binding Rossmann-fold domains"/>
    <property type="match status" value="1"/>
</dbReference>
<gene>
    <name evidence="4" type="ORF">SMD31_08545</name>
</gene>
<keyword evidence="5" id="KW-1185">Reference proteome</keyword>
<dbReference type="PRINTS" id="PR00081">
    <property type="entry name" value="GDHRDH"/>
</dbReference>
<evidence type="ECO:0000313" key="5">
    <source>
        <dbReference type="Proteomes" id="UP001271769"/>
    </source>
</evidence>
<dbReference type="InterPro" id="IPR036291">
    <property type="entry name" value="NAD(P)-bd_dom_sf"/>
</dbReference>
<dbReference type="InterPro" id="IPR002347">
    <property type="entry name" value="SDR_fam"/>
</dbReference>
<dbReference type="Proteomes" id="UP001271769">
    <property type="component" value="Unassembled WGS sequence"/>
</dbReference>
<dbReference type="Gene3D" id="3.40.50.720">
    <property type="entry name" value="NAD(P)-binding Rossmann-like Domain"/>
    <property type="match status" value="1"/>
</dbReference>
<organism evidence="4 5">
    <name type="scientific">Dongia rigui</name>
    <dbReference type="NCBI Taxonomy" id="940149"/>
    <lineage>
        <taxon>Bacteria</taxon>
        <taxon>Pseudomonadati</taxon>
        <taxon>Pseudomonadota</taxon>
        <taxon>Alphaproteobacteria</taxon>
        <taxon>Rhodospirillales</taxon>
        <taxon>Dongiaceae</taxon>
        <taxon>Dongia</taxon>
    </lineage>
</organism>
<dbReference type="PANTHER" id="PTHR44196:SF2">
    <property type="entry name" value="SHORT-CHAIN DEHYDROGENASE-RELATED"/>
    <property type="match status" value="1"/>
</dbReference>
<evidence type="ECO:0000256" key="2">
    <source>
        <dbReference type="ARBA" id="ARBA00023002"/>
    </source>
</evidence>
<accession>A0ABU5DYF8</accession>
<protein>
    <submittedName>
        <fullName evidence="4">SDR family NAD(P)-dependent oxidoreductase</fullName>
    </submittedName>
</protein>
<sequence>MSYQSALITGASSGIGRAFARALPRATALLLHGRDRDSLNALAQELALNGRQVRTVVADLTDPEGRHAVIGAAEMARVDLVINNAGIGQLGRVIDNSELREMEMVQVNVAAPVEITRGLLPMLLRHAHEGATRAGIINVASTAAFAPMPLFATYAATKTFLLNYTEALAEELAQEPIDILALCPGATETRFFERAGAGKPSMTTMHSAERVAQEGLRALGQERVHVVGPTNYLASIAMRLLPRRFVTAAAEATLQKWK</sequence>
<dbReference type="Pfam" id="PF00106">
    <property type="entry name" value="adh_short"/>
    <property type="match status" value="1"/>
</dbReference>